<dbReference type="InterPro" id="IPR036322">
    <property type="entry name" value="WD40_repeat_dom_sf"/>
</dbReference>
<dbReference type="EMBL" id="JAPXFL010000013">
    <property type="protein sequence ID" value="KAK9497972.1"/>
    <property type="molecule type" value="Genomic_DNA"/>
</dbReference>
<proteinExistence type="predicted"/>
<evidence type="ECO:0000313" key="1">
    <source>
        <dbReference type="EMBL" id="KAK9497972.1"/>
    </source>
</evidence>
<dbReference type="SUPFAM" id="SSF50978">
    <property type="entry name" value="WD40 repeat-like"/>
    <property type="match status" value="1"/>
</dbReference>
<accession>A0AAW1CHU8</accession>
<evidence type="ECO:0000313" key="2">
    <source>
        <dbReference type="Proteomes" id="UP001461498"/>
    </source>
</evidence>
<dbReference type="GO" id="GO:0006283">
    <property type="term" value="P:transcription-coupled nucleotide-excision repair"/>
    <property type="evidence" value="ECO:0007669"/>
    <property type="project" value="InterPro"/>
</dbReference>
<keyword evidence="2" id="KW-1185">Reference proteome</keyword>
<dbReference type="PANTHER" id="PTHR46202:SF1">
    <property type="entry name" value="DNA EXCISION REPAIR PROTEIN ERCC-8"/>
    <property type="match status" value="1"/>
</dbReference>
<dbReference type="GO" id="GO:0043161">
    <property type="term" value="P:proteasome-mediated ubiquitin-dependent protein catabolic process"/>
    <property type="evidence" value="ECO:0007669"/>
    <property type="project" value="TreeGrafter"/>
</dbReference>
<dbReference type="GO" id="GO:0000109">
    <property type="term" value="C:nucleotide-excision repair complex"/>
    <property type="evidence" value="ECO:0007669"/>
    <property type="project" value="TreeGrafter"/>
</dbReference>
<comment type="caution">
    <text evidence="1">The sequence shown here is derived from an EMBL/GenBank/DDBJ whole genome shotgun (WGS) entry which is preliminary data.</text>
</comment>
<dbReference type="Gene3D" id="2.130.10.10">
    <property type="entry name" value="YVTN repeat-like/Quinoprotein amine dehydrogenase"/>
    <property type="match status" value="1"/>
</dbReference>
<name>A0AAW1CHU8_9HEMI</name>
<gene>
    <name evidence="1" type="ORF">O3M35_003864</name>
</gene>
<protein>
    <submittedName>
        <fullName evidence="1">Uncharacterized protein</fullName>
    </submittedName>
</protein>
<dbReference type="GO" id="GO:0031464">
    <property type="term" value="C:Cul4A-RING E3 ubiquitin ligase complex"/>
    <property type="evidence" value="ECO:0007669"/>
    <property type="project" value="TreeGrafter"/>
</dbReference>
<sequence>MAPKIDRVNNITNLIVDKMLGKVNTIKMRKASQYMMGSNLTISPEKKLIRYFKNVLYADLMLNRLLITTKENMFEIYPIWVNEINSFPTLVSYKQSYPPIGLPCHTWGENCSFIIGSGTGTIVLIIDVESSIIIEEIDLYEDEPVKRWSTMGHEVCPYNNNLIAVGCKVGKVPVIDLRTGNIESVMKEKFPDVNSISWSRFHENIIALTSSFTETLQIWDIRHLRHHYTSIDYPSNVPPNLQFLNHSTLISLRDIGVDFIDVFKENISYSLPLDICGGSSKRKQFAFDSLSYPQFLYIPSSNSLDVYDLAKDSLINSYSSSLFPPEIVLMNEFLQEVYSLAPNEVTLWKQSFQ</sequence>
<reference evidence="1 2" key="1">
    <citation type="submission" date="2022-12" db="EMBL/GenBank/DDBJ databases">
        <title>Chromosome-level genome assembly of true bugs.</title>
        <authorList>
            <person name="Ma L."/>
            <person name="Li H."/>
        </authorList>
    </citation>
    <scope>NUCLEOTIDE SEQUENCE [LARGE SCALE GENOMIC DNA]</scope>
    <source>
        <strain evidence="1">Lab_2022b</strain>
    </source>
</reference>
<dbReference type="AlphaFoldDB" id="A0AAW1CHU8"/>
<organism evidence="1 2">
    <name type="scientific">Rhynocoris fuscipes</name>
    <dbReference type="NCBI Taxonomy" id="488301"/>
    <lineage>
        <taxon>Eukaryota</taxon>
        <taxon>Metazoa</taxon>
        <taxon>Ecdysozoa</taxon>
        <taxon>Arthropoda</taxon>
        <taxon>Hexapoda</taxon>
        <taxon>Insecta</taxon>
        <taxon>Pterygota</taxon>
        <taxon>Neoptera</taxon>
        <taxon>Paraneoptera</taxon>
        <taxon>Hemiptera</taxon>
        <taxon>Heteroptera</taxon>
        <taxon>Panheteroptera</taxon>
        <taxon>Cimicomorpha</taxon>
        <taxon>Reduviidae</taxon>
        <taxon>Harpactorinae</taxon>
        <taxon>Harpactorini</taxon>
        <taxon>Rhynocoris</taxon>
    </lineage>
</organism>
<dbReference type="PANTHER" id="PTHR46202">
    <property type="entry name" value="DNA EXCISION REPAIR PROTEIN ERCC-8"/>
    <property type="match status" value="1"/>
</dbReference>
<dbReference type="GO" id="GO:0000209">
    <property type="term" value="P:protein polyubiquitination"/>
    <property type="evidence" value="ECO:0007669"/>
    <property type="project" value="TreeGrafter"/>
</dbReference>
<dbReference type="Proteomes" id="UP001461498">
    <property type="component" value="Unassembled WGS sequence"/>
</dbReference>
<dbReference type="InterPro" id="IPR015943">
    <property type="entry name" value="WD40/YVTN_repeat-like_dom_sf"/>
</dbReference>
<dbReference type="InterPro" id="IPR042238">
    <property type="entry name" value="Rad28/ERCC8/Ckn1/ATCSA-1"/>
</dbReference>